<organism evidence="4 5">
    <name type="scientific">Saccharopolyspora rosea</name>
    <dbReference type="NCBI Taxonomy" id="524884"/>
    <lineage>
        <taxon>Bacteria</taxon>
        <taxon>Bacillati</taxon>
        <taxon>Actinomycetota</taxon>
        <taxon>Actinomycetes</taxon>
        <taxon>Pseudonocardiales</taxon>
        <taxon>Pseudonocardiaceae</taxon>
        <taxon>Saccharopolyspora</taxon>
    </lineage>
</organism>
<dbReference type="InterPro" id="IPR000120">
    <property type="entry name" value="Amidase"/>
</dbReference>
<dbReference type="Pfam" id="PF01425">
    <property type="entry name" value="Amidase"/>
    <property type="match status" value="1"/>
</dbReference>
<gene>
    <name evidence="4" type="ORF">ACFQ16_06490</name>
</gene>
<evidence type="ECO:0000313" key="5">
    <source>
        <dbReference type="Proteomes" id="UP001597018"/>
    </source>
</evidence>
<name>A0ABW3FPA6_9PSEU</name>
<feature type="domain" description="Amidase" evidence="3">
    <location>
        <begin position="29"/>
        <end position="461"/>
    </location>
</feature>
<dbReference type="Gene3D" id="3.90.1300.10">
    <property type="entry name" value="Amidase signature (AS) domain"/>
    <property type="match status" value="1"/>
</dbReference>
<evidence type="ECO:0000256" key="2">
    <source>
        <dbReference type="SAM" id="MobiDB-lite"/>
    </source>
</evidence>
<feature type="region of interest" description="Disordered" evidence="2">
    <location>
        <begin position="134"/>
        <end position="161"/>
    </location>
</feature>
<evidence type="ECO:0000259" key="3">
    <source>
        <dbReference type="Pfam" id="PF01425"/>
    </source>
</evidence>
<dbReference type="PROSITE" id="PS00571">
    <property type="entry name" value="AMIDASES"/>
    <property type="match status" value="1"/>
</dbReference>
<dbReference type="InterPro" id="IPR020556">
    <property type="entry name" value="Amidase_CS"/>
</dbReference>
<protein>
    <submittedName>
        <fullName evidence="4">Amidase</fullName>
    </submittedName>
</protein>
<dbReference type="PANTHER" id="PTHR11895:SF7">
    <property type="entry name" value="GLUTAMYL-TRNA(GLN) AMIDOTRANSFERASE SUBUNIT A, MITOCHONDRIAL"/>
    <property type="match status" value="1"/>
</dbReference>
<dbReference type="RefSeq" id="WP_263252852.1">
    <property type="nucleotide sequence ID" value="NZ_BAABLT010000001.1"/>
</dbReference>
<dbReference type="SUPFAM" id="SSF75304">
    <property type="entry name" value="Amidase signature (AS) enzymes"/>
    <property type="match status" value="1"/>
</dbReference>
<comment type="caution">
    <text evidence="4">The sequence shown here is derived from an EMBL/GenBank/DDBJ whole genome shotgun (WGS) entry which is preliminary data.</text>
</comment>
<comment type="similarity">
    <text evidence="1">Belongs to the amidase family.</text>
</comment>
<reference evidence="5" key="1">
    <citation type="journal article" date="2019" name="Int. J. Syst. Evol. Microbiol.">
        <title>The Global Catalogue of Microorganisms (GCM) 10K type strain sequencing project: providing services to taxonomists for standard genome sequencing and annotation.</title>
        <authorList>
            <consortium name="The Broad Institute Genomics Platform"/>
            <consortium name="The Broad Institute Genome Sequencing Center for Infectious Disease"/>
            <person name="Wu L."/>
            <person name="Ma J."/>
        </authorList>
    </citation>
    <scope>NUCLEOTIDE SEQUENCE [LARGE SCALE GENOMIC DNA]</scope>
    <source>
        <strain evidence="5">CCUG 56401</strain>
    </source>
</reference>
<evidence type="ECO:0000256" key="1">
    <source>
        <dbReference type="ARBA" id="ARBA00009199"/>
    </source>
</evidence>
<dbReference type="InterPro" id="IPR036928">
    <property type="entry name" value="AS_sf"/>
</dbReference>
<dbReference type="InterPro" id="IPR023631">
    <property type="entry name" value="Amidase_dom"/>
</dbReference>
<sequence>MTEVSDDLAWLDATAQAELVRRGELTPVELVEAAIKRIERVNGELNAVVTPLFEKAVAQASAPELPAGPFRGVPMLLKDMVCHSAGDPVYGAMRVLQDRNWVEQQDSHLAARYRAAGFVFCGKTNLPELATSVTTEPLAHGPTRNPWDPSRSPGGSSGGSAAAVAAGMVPVAHGNDMAGSIRMPSSCCGLVGLKPTRARTTLGPAHGEYWGPVTHEHVLTRSVRDTAAILDASRGAAPGDPYTAPPPARPYREEVGADPGALRIGFRTAIPGAAAAAHDDCVAAVTGAARLLESLGHHVEATEAAALDDPVMMETLPTMFAAVLAWEIDRWSELLGRRLEPAELEPMNGMLAEVGRSVTAAQWMSGVQAWQRWSRGVAEIWEHEVDVLVTPTLPRPPLPLGELAPTAKDPAELVAGVSEGIAFTLPYNVTGQPAISLPLHRNADGLPIGVQLAAAYGREDVLIRLAAQLEQAAPWSHARPAVSA</sequence>
<proteinExistence type="inferred from homology"/>
<dbReference type="Proteomes" id="UP001597018">
    <property type="component" value="Unassembled WGS sequence"/>
</dbReference>
<feature type="compositionally biased region" description="Low complexity" evidence="2">
    <location>
        <begin position="149"/>
        <end position="161"/>
    </location>
</feature>
<evidence type="ECO:0000313" key="4">
    <source>
        <dbReference type="EMBL" id="MFD0919383.1"/>
    </source>
</evidence>
<keyword evidence="5" id="KW-1185">Reference proteome</keyword>
<accession>A0ABW3FPA6</accession>
<dbReference type="PANTHER" id="PTHR11895">
    <property type="entry name" value="TRANSAMIDASE"/>
    <property type="match status" value="1"/>
</dbReference>
<dbReference type="EMBL" id="JBHTIW010000003">
    <property type="protein sequence ID" value="MFD0919383.1"/>
    <property type="molecule type" value="Genomic_DNA"/>
</dbReference>